<accession>A0A1I1PAV0</accession>
<sequence>MFNMKSVFLRALLALSLAIGVAPAFAGPTYKVSFDTSTYSGPGFLDLQFLSGGFAGLSFANVSNLSGDFGTAVLDNATGDLASGFRIANDSGFNAVYLQLQLGGMFSFDVSFDGADLSDGITFSASLLDENEINLFGDLPLVIIDLSPGVPPVLGPSPGAEVAVVPEPSDALLMLTGLALLGFTLRRRSLR</sequence>
<gene>
    <name evidence="2" type="ORF">SAMN05216204_11572</name>
</gene>
<keyword evidence="3" id="KW-1185">Reference proteome</keyword>
<dbReference type="AlphaFoldDB" id="A0A1I1PAV0"/>
<dbReference type="OrthoDB" id="8702817at2"/>
<dbReference type="NCBIfam" id="NF038129">
    <property type="entry name" value="PEP_NF038129"/>
    <property type="match status" value="1"/>
</dbReference>
<feature type="signal peptide" evidence="1">
    <location>
        <begin position="1"/>
        <end position="26"/>
    </location>
</feature>
<evidence type="ECO:0000313" key="3">
    <source>
        <dbReference type="Proteomes" id="UP000198639"/>
    </source>
</evidence>
<evidence type="ECO:0000256" key="1">
    <source>
        <dbReference type="SAM" id="SignalP"/>
    </source>
</evidence>
<organism evidence="2 3">
    <name type="scientific">Massilia yuzhufengensis</name>
    <dbReference type="NCBI Taxonomy" id="1164594"/>
    <lineage>
        <taxon>Bacteria</taxon>
        <taxon>Pseudomonadati</taxon>
        <taxon>Pseudomonadota</taxon>
        <taxon>Betaproteobacteria</taxon>
        <taxon>Burkholderiales</taxon>
        <taxon>Oxalobacteraceae</taxon>
        <taxon>Telluria group</taxon>
        <taxon>Massilia</taxon>
    </lineage>
</organism>
<dbReference type="EMBL" id="FOLD01000015">
    <property type="protein sequence ID" value="SFD06846.1"/>
    <property type="molecule type" value="Genomic_DNA"/>
</dbReference>
<evidence type="ECO:0000313" key="2">
    <source>
        <dbReference type="EMBL" id="SFD06846.1"/>
    </source>
</evidence>
<dbReference type="STRING" id="1164594.SAMN05216204_11572"/>
<dbReference type="InterPro" id="IPR013424">
    <property type="entry name" value="Ice-binding_C"/>
</dbReference>
<reference evidence="3" key="1">
    <citation type="submission" date="2016-10" db="EMBL/GenBank/DDBJ databases">
        <authorList>
            <person name="Varghese N."/>
            <person name="Submissions S."/>
        </authorList>
    </citation>
    <scope>NUCLEOTIDE SEQUENCE [LARGE SCALE GENOMIC DNA]</scope>
    <source>
        <strain evidence="3">CGMCC 1.12041</strain>
    </source>
</reference>
<dbReference type="Proteomes" id="UP000198639">
    <property type="component" value="Unassembled WGS sequence"/>
</dbReference>
<dbReference type="NCBIfam" id="TIGR02595">
    <property type="entry name" value="PEP_CTERM"/>
    <property type="match status" value="1"/>
</dbReference>
<keyword evidence="1" id="KW-0732">Signal</keyword>
<feature type="chain" id="PRO_5011441036" evidence="1">
    <location>
        <begin position="27"/>
        <end position="191"/>
    </location>
</feature>
<name>A0A1I1PAV0_9BURK</name>
<proteinExistence type="predicted"/>
<dbReference type="RefSeq" id="WP_091875165.1">
    <property type="nucleotide sequence ID" value="NZ_FOLD01000015.1"/>
</dbReference>
<protein>
    <submittedName>
        <fullName evidence="2">PEP-CTERM protein-sorting domain-containing protein</fullName>
    </submittedName>
</protein>